<accession>A0A6D0CJA5</accession>
<protein>
    <submittedName>
        <fullName evidence="2">GTPase family protein</fullName>
    </submittedName>
</protein>
<organism evidence="2 3">
    <name type="scientific">Escherichia coli</name>
    <dbReference type="NCBI Taxonomy" id="562"/>
    <lineage>
        <taxon>Bacteria</taxon>
        <taxon>Pseudomonadati</taxon>
        <taxon>Pseudomonadota</taxon>
        <taxon>Gammaproteobacteria</taxon>
        <taxon>Enterobacterales</taxon>
        <taxon>Enterobacteriaceae</taxon>
        <taxon>Escherichia</taxon>
    </lineage>
</organism>
<feature type="domain" description="G" evidence="1">
    <location>
        <begin position="39"/>
        <end position="138"/>
    </location>
</feature>
<dbReference type="InterPro" id="IPR006073">
    <property type="entry name" value="GTP-bd"/>
</dbReference>
<dbReference type="GO" id="GO:0005525">
    <property type="term" value="F:GTP binding"/>
    <property type="evidence" value="ECO:0007669"/>
    <property type="project" value="InterPro"/>
</dbReference>
<evidence type="ECO:0000313" key="3">
    <source>
        <dbReference type="Proteomes" id="UP000512182"/>
    </source>
</evidence>
<sequence length="290" mass="32265">MHELPIPAAIERALSGLPPAIRNRILERLQSLTDYEPVIGIAGKSGAGKSSLCNALFSGEVSPVSDVLACTRDALRFRLKADKHSLMIIDLPGAGESEVRDRQYAELYQSLLPEMDLVLWVIKADDRALSVDEKFYREVIGPYRDKVLFVVSQVDRFEPLPQGASAFDSPSVPQRHNLSLKLEDIRQRFAPIHPLCAVSARTRWGIAAMVSVMMACLPDKATSPVTSRLHKSLRTENIRGQARERFGRTVGDMLDTVARSSAVSAPTRNVIQAIRDIVVRVARSLWDFFF</sequence>
<dbReference type="PANTHER" id="PTHR42714:SF2">
    <property type="entry name" value="TRNA MODIFICATION GTPASE GTPBP3, MITOCHONDRIAL"/>
    <property type="match status" value="1"/>
</dbReference>
<name>A0A6D0CJA5_ECOLX</name>
<dbReference type="GO" id="GO:0030488">
    <property type="term" value="P:tRNA methylation"/>
    <property type="evidence" value="ECO:0007669"/>
    <property type="project" value="TreeGrafter"/>
</dbReference>
<dbReference type="GO" id="GO:0005829">
    <property type="term" value="C:cytosol"/>
    <property type="evidence" value="ECO:0007669"/>
    <property type="project" value="TreeGrafter"/>
</dbReference>
<dbReference type="Pfam" id="PF01926">
    <property type="entry name" value="MMR_HSR1"/>
    <property type="match status" value="1"/>
</dbReference>
<reference evidence="2 3" key="1">
    <citation type="submission" date="2020-06" db="EMBL/GenBank/DDBJ databases">
        <title>REHAB project genomes.</title>
        <authorList>
            <person name="Shaw L.P."/>
        </authorList>
    </citation>
    <scope>NUCLEOTIDE SEQUENCE [LARGE SCALE GENOMIC DNA]</scope>
    <source>
        <strain evidence="2 3">RHBSTW-00177</strain>
    </source>
</reference>
<dbReference type="Gene3D" id="3.40.50.300">
    <property type="entry name" value="P-loop containing nucleotide triphosphate hydrolases"/>
    <property type="match status" value="1"/>
</dbReference>
<dbReference type="SUPFAM" id="SSF52540">
    <property type="entry name" value="P-loop containing nucleoside triphosphate hydrolases"/>
    <property type="match status" value="1"/>
</dbReference>
<evidence type="ECO:0000313" key="2">
    <source>
        <dbReference type="EMBL" id="QLY96388.1"/>
    </source>
</evidence>
<dbReference type="RefSeq" id="WP_008814948.1">
    <property type="nucleotide sequence ID" value="NZ_BFMJ01000007.1"/>
</dbReference>
<dbReference type="GO" id="GO:0002098">
    <property type="term" value="P:tRNA wobble uridine modification"/>
    <property type="evidence" value="ECO:0007669"/>
    <property type="project" value="TreeGrafter"/>
</dbReference>
<dbReference type="AlphaFoldDB" id="A0A6D0CJA5"/>
<dbReference type="PANTHER" id="PTHR42714">
    <property type="entry name" value="TRNA MODIFICATION GTPASE GTPBP3"/>
    <property type="match status" value="1"/>
</dbReference>
<gene>
    <name evidence="2" type="ORF">HV109_06880</name>
</gene>
<evidence type="ECO:0000259" key="1">
    <source>
        <dbReference type="Pfam" id="PF01926"/>
    </source>
</evidence>
<proteinExistence type="predicted"/>
<dbReference type="Proteomes" id="UP000512182">
    <property type="component" value="Chromosome"/>
</dbReference>
<dbReference type="EMBL" id="CP056794">
    <property type="protein sequence ID" value="QLY96388.1"/>
    <property type="molecule type" value="Genomic_DNA"/>
</dbReference>
<dbReference type="CDD" id="cd11383">
    <property type="entry name" value="YfjP"/>
    <property type="match status" value="1"/>
</dbReference>
<dbReference type="InterPro" id="IPR027417">
    <property type="entry name" value="P-loop_NTPase"/>
</dbReference>